<dbReference type="Proteomes" id="UP000838756">
    <property type="component" value="Unassembled WGS sequence"/>
</dbReference>
<organism evidence="1 2">
    <name type="scientific">Pararge aegeria aegeria</name>
    <dbReference type="NCBI Taxonomy" id="348720"/>
    <lineage>
        <taxon>Eukaryota</taxon>
        <taxon>Metazoa</taxon>
        <taxon>Ecdysozoa</taxon>
        <taxon>Arthropoda</taxon>
        <taxon>Hexapoda</taxon>
        <taxon>Insecta</taxon>
        <taxon>Pterygota</taxon>
        <taxon>Neoptera</taxon>
        <taxon>Endopterygota</taxon>
        <taxon>Lepidoptera</taxon>
        <taxon>Glossata</taxon>
        <taxon>Ditrysia</taxon>
        <taxon>Papilionoidea</taxon>
        <taxon>Nymphalidae</taxon>
        <taxon>Satyrinae</taxon>
        <taxon>Satyrini</taxon>
        <taxon>Parargina</taxon>
        <taxon>Pararge</taxon>
    </lineage>
</organism>
<comment type="caution">
    <text evidence="1">The sequence shown here is derived from an EMBL/GenBank/DDBJ whole genome shotgun (WGS) entry which is preliminary data.</text>
</comment>
<protein>
    <submittedName>
        <fullName evidence="1">Jg7301 protein</fullName>
    </submittedName>
</protein>
<keyword evidence="2" id="KW-1185">Reference proteome</keyword>
<evidence type="ECO:0000313" key="2">
    <source>
        <dbReference type="Proteomes" id="UP000838756"/>
    </source>
</evidence>
<reference evidence="1" key="1">
    <citation type="submission" date="2022-03" db="EMBL/GenBank/DDBJ databases">
        <authorList>
            <person name="Lindestad O."/>
        </authorList>
    </citation>
    <scope>NUCLEOTIDE SEQUENCE</scope>
</reference>
<proteinExistence type="predicted"/>
<evidence type="ECO:0000313" key="1">
    <source>
        <dbReference type="EMBL" id="CAH2236009.1"/>
    </source>
</evidence>
<dbReference type="EMBL" id="CAKXAJ010025178">
    <property type="protein sequence ID" value="CAH2236009.1"/>
    <property type="molecule type" value="Genomic_DNA"/>
</dbReference>
<gene>
    <name evidence="1" type="primary">jg7301</name>
    <name evidence="1" type="ORF">PAEG_LOCUS13505</name>
</gene>
<sequence length="71" mass="8103">MAPRVAKLKWQRAGHISLRTNGRWCSKVLKWRARTGKCRKPVAVVDPCEADRMSAVCWTQAAQEHGIWNSL</sequence>
<accession>A0A8S4RFT2</accession>
<dbReference type="AlphaFoldDB" id="A0A8S4RFT2"/>
<name>A0A8S4RFT2_9NEOP</name>
<dbReference type="OrthoDB" id="407509at2759"/>